<dbReference type="SUPFAM" id="SSF56672">
    <property type="entry name" value="DNA/RNA polymerases"/>
    <property type="match status" value="1"/>
</dbReference>
<gene>
    <name evidence="4" type="primary">LOC107898167</name>
</gene>
<dbReference type="PANTHER" id="PTHR33116">
    <property type="entry name" value="REVERSE TRANSCRIPTASE ZINC-BINDING DOMAIN-CONTAINING PROTEIN-RELATED-RELATED"/>
    <property type="match status" value="1"/>
</dbReference>
<dbReference type="AlphaFoldDB" id="A0A1U8IM59"/>
<sequence>MLTEAPMLTQRESNKEFTVYNDASLNGLGCLLIQEGKEIAYASRQLKPHKRNSQRMILSWKVTKESINCLGLGDSLDVQARDLLDQLVPDSVAQHNSVAAVVAIDPLPCPDRSKRKLLWEGLKSVIPNQSILWLIMGDFNAILSLADKKSPFTVDHDILQSKTVEFFERLYGEAPPILRDIPIVGFPCLNSSEITFSKVAITNEDIKRALFDMAPLKALGSDSFYAHFFQSQWDILGNDEQASFIVERNISDNIILTQEVIHSMRCNQKGRKWMTIKLDLKKDYDRVSWEFISASLITAGIPVFLRNMIMSAISSSSMQILWNGMLTQKFKLIRGIHQRCPLSPYLFVLYMEWLGHFIRAEIEIDNWVPIRLSRTGPAVSHLFFVDDLEVQNIGTYLGVPLLHDRVTKNTMSFFVDKIRKKLQSWDARKLSIAGRITLAQSVLLSIPNYFMQPLMIPKGVCADIERLVRQFIWGCTDGHLKMSLVGWYSICQPRARGGLGFRHLNDQNLSFLMKIGFSLVSKSNALWVRVLCAKYGWKEQFPDSISRNQCSHLWKALSKIWPLLRENLVWSIGDGATACCWKDP</sequence>
<dbReference type="InterPro" id="IPR000477">
    <property type="entry name" value="RT_dom"/>
</dbReference>
<dbReference type="STRING" id="3635.A0A1U8IM59"/>
<dbReference type="Proteomes" id="UP000818029">
    <property type="component" value="Chromosome D04"/>
</dbReference>
<organism evidence="3 4">
    <name type="scientific">Gossypium hirsutum</name>
    <name type="common">Upland cotton</name>
    <name type="synonym">Gossypium mexicanum</name>
    <dbReference type="NCBI Taxonomy" id="3635"/>
    <lineage>
        <taxon>Eukaryota</taxon>
        <taxon>Viridiplantae</taxon>
        <taxon>Streptophyta</taxon>
        <taxon>Embryophyta</taxon>
        <taxon>Tracheophyta</taxon>
        <taxon>Spermatophyta</taxon>
        <taxon>Magnoliopsida</taxon>
        <taxon>eudicotyledons</taxon>
        <taxon>Gunneridae</taxon>
        <taxon>Pentapetalae</taxon>
        <taxon>rosids</taxon>
        <taxon>malvids</taxon>
        <taxon>Malvales</taxon>
        <taxon>Malvaceae</taxon>
        <taxon>Malvoideae</taxon>
        <taxon>Gossypium</taxon>
    </lineage>
</organism>
<dbReference type="KEGG" id="ghi:107898167"/>
<evidence type="ECO:0000313" key="3">
    <source>
        <dbReference type="Proteomes" id="UP000818029"/>
    </source>
</evidence>
<keyword evidence="3" id="KW-1185">Reference proteome</keyword>
<dbReference type="InterPro" id="IPR043502">
    <property type="entry name" value="DNA/RNA_pol_sf"/>
</dbReference>
<feature type="domain" description="Reverse transcriptase" evidence="1">
    <location>
        <begin position="241"/>
        <end position="388"/>
    </location>
</feature>
<dbReference type="PaxDb" id="3635-A0A1U8IM59"/>
<evidence type="ECO:0000259" key="1">
    <source>
        <dbReference type="Pfam" id="PF00078"/>
    </source>
</evidence>
<dbReference type="GeneID" id="107898167"/>
<evidence type="ECO:0008006" key="5">
    <source>
        <dbReference type="Google" id="ProtNLM"/>
    </source>
</evidence>
<protein>
    <recommendedName>
        <fullName evidence="5">Reverse transcriptase</fullName>
    </recommendedName>
</protein>
<reference evidence="4" key="2">
    <citation type="submission" date="2025-08" db="UniProtKB">
        <authorList>
            <consortium name="RefSeq"/>
        </authorList>
    </citation>
    <scope>IDENTIFICATION</scope>
</reference>
<accession>A0A1U8IM59</accession>
<dbReference type="Pfam" id="PF00078">
    <property type="entry name" value="RVT_1"/>
    <property type="match status" value="1"/>
</dbReference>
<name>A0A1U8IM59_GOSHI</name>
<evidence type="ECO:0000313" key="4">
    <source>
        <dbReference type="RefSeq" id="XP_016679196.1"/>
    </source>
</evidence>
<dbReference type="RefSeq" id="XP_016679196.1">
    <property type="nucleotide sequence ID" value="XM_016823707.1"/>
</dbReference>
<feature type="domain" description="Reverse transcriptase/retrotransposon-derived protein RNase H-like" evidence="2">
    <location>
        <begin position="2"/>
        <end position="54"/>
    </location>
</feature>
<reference evidence="3" key="1">
    <citation type="journal article" date="2020" name="Nat. Genet.">
        <title>Genomic diversifications of five Gossypium allopolyploid species and their impact on cotton improvement.</title>
        <authorList>
            <person name="Chen Z.J."/>
            <person name="Sreedasyam A."/>
            <person name="Ando A."/>
            <person name="Song Q."/>
            <person name="De Santiago L.M."/>
            <person name="Hulse-Kemp A.M."/>
            <person name="Ding M."/>
            <person name="Ye W."/>
            <person name="Kirkbride R.C."/>
            <person name="Jenkins J."/>
            <person name="Plott C."/>
            <person name="Lovell J."/>
            <person name="Lin Y.M."/>
            <person name="Vaughn R."/>
            <person name="Liu B."/>
            <person name="Simpson S."/>
            <person name="Scheffler B.E."/>
            <person name="Wen L."/>
            <person name="Saski C.A."/>
            <person name="Grover C.E."/>
            <person name="Hu G."/>
            <person name="Conover J.L."/>
            <person name="Carlson J.W."/>
            <person name="Shu S."/>
            <person name="Boston L.B."/>
            <person name="Williams M."/>
            <person name="Peterson D.G."/>
            <person name="McGee K."/>
            <person name="Jones D.C."/>
            <person name="Wendel J.F."/>
            <person name="Stelly D.M."/>
            <person name="Grimwood J."/>
            <person name="Schmutz J."/>
        </authorList>
    </citation>
    <scope>NUCLEOTIDE SEQUENCE [LARGE SCALE GENOMIC DNA]</scope>
    <source>
        <strain evidence="3">cv. TM-1</strain>
    </source>
</reference>
<proteinExistence type="predicted"/>
<dbReference type="PANTHER" id="PTHR33116:SF86">
    <property type="entry name" value="REVERSE TRANSCRIPTASE DOMAIN-CONTAINING PROTEIN"/>
    <property type="match status" value="1"/>
</dbReference>
<evidence type="ECO:0000259" key="2">
    <source>
        <dbReference type="Pfam" id="PF17919"/>
    </source>
</evidence>
<dbReference type="InterPro" id="IPR041577">
    <property type="entry name" value="RT_RNaseH_2"/>
</dbReference>
<dbReference type="Pfam" id="PF17919">
    <property type="entry name" value="RT_RNaseH_2"/>
    <property type="match status" value="1"/>
</dbReference>